<feature type="domain" description="WW" evidence="2">
    <location>
        <begin position="141"/>
        <end position="169"/>
    </location>
</feature>
<evidence type="ECO:0000313" key="4">
    <source>
        <dbReference type="Proteomes" id="UP000027135"/>
    </source>
</evidence>
<keyword evidence="4" id="KW-1185">Reference proteome</keyword>
<feature type="region of interest" description="Disordered" evidence="1">
    <location>
        <begin position="382"/>
        <end position="459"/>
    </location>
</feature>
<dbReference type="InterPro" id="IPR036020">
    <property type="entry name" value="WW_dom_sf"/>
</dbReference>
<feature type="compositionally biased region" description="Low complexity" evidence="1">
    <location>
        <begin position="52"/>
        <end position="69"/>
    </location>
</feature>
<dbReference type="eggNOG" id="ENOG502QTDD">
    <property type="taxonomic scope" value="Eukaryota"/>
</dbReference>
<dbReference type="PROSITE" id="PS50020">
    <property type="entry name" value="WW_DOMAIN_2"/>
    <property type="match status" value="1"/>
</dbReference>
<dbReference type="PANTHER" id="PTHR46697:SF1">
    <property type="entry name" value="FORMIN-BINDING PROTEIN 4"/>
    <property type="match status" value="1"/>
</dbReference>
<dbReference type="STRING" id="136037.A0A067RK09"/>
<dbReference type="AlphaFoldDB" id="A0A067RK09"/>
<feature type="compositionally biased region" description="Polar residues" evidence="1">
    <location>
        <begin position="581"/>
        <end position="595"/>
    </location>
</feature>
<dbReference type="Proteomes" id="UP000027135">
    <property type="component" value="Unassembled WGS sequence"/>
</dbReference>
<organism evidence="3 4">
    <name type="scientific">Zootermopsis nevadensis</name>
    <name type="common">Dampwood termite</name>
    <dbReference type="NCBI Taxonomy" id="136037"/>
    <lineage>
        <taxon>Eukaryota</taxon>
        <taxon>Metazoa</taxon>
        <taxon>Ecdysozoa</taxon>
        <taxon>Arthropoda</taxon>
        <taxon>Hexapoda</taxon>
        <taxon>Insecta</taxon>
        <taxon>Pterygota</taxon>
        <taxon>Neoptera</taxon>
        <taxon>Polyneoptera</taxon>
        <taxon>Dictyoptera</taxon>
        <taxon>Blattodea</taxon>
        <taxon>Blattoidea</taxon>
        <taxon>Termitoidae</taxon>
        <taxon>Termopsidae</taxon>
        <taxon>Zootermopsis</taxon>
    </lineage>
</organism>
<feature type="region of interest" description="Disordered" evidence="1">
    <location>
        <begin position="652"/>
        <end position="695"/>
    </location>
</feature>
<reference evidence="3 4" key="1">
    <citation type="journal article" date="2014" name="Nat. Commun.">
        <title>Molecular traces of alternative social organization in a termite genome.</title>
        <authorList>
            <person name="Terrapon N."/>
            <person name="Li C."/>
            <person name="Robertson H.M."/>
            <person name="Ji L."/>
            <person name="Meng X."/>
            <person name="Booth W."/>
            <person name="Chen Z."/>
            <person name="Childers C.P."/>
            <person name="Glastad K.M."/>
            <person name="Gokhale K."/>
            <person name="Gowin J."/>
            <person name="Gronenberg W."/>
            <person name="Hermansen R.A."/>
            <person name="Hu H."/>
            <person name="Hunt B.G."/>
            <person name="Huylmans A.K."/>
            <person name="Khalil S.M."/>
            <person name="Mitchell R.D."/>
            <person name="Munoz-Torres M.C."/>
            <person name="Mustard J.A."/>
            <person name="Pan H."/>
            <person name="Reese J.T."/>
            <person name="Scharf M.E."/>
            <person name="Sun F."/>
            <person name="Vogel H."/>
            <person name="Xiao J."/>
            <person name="Yang W."/>
            <person name="Yang Z."/>
            <person name="Yang Z."/>
            <person name="Zhou J."/>
            <person name="Zhu J."/>
            <person name="Brent C.S."/>
            <person name="Elsik C.G."/>
            <person name="Goodisman M.A."/>
            <person name="Liberles D.A."/>
            <person name="Roe R.M."/>
            <person name="Vargo E.L."/>
            <person name="Vilcinskas A."/>
            <person name="Wang J."/>
            <person name="Bornberg-Bauer E."/>
            <person name="Korb J."/>
            <person name="Zhang G."/>
            <person name="Liebig J."/>
        </authorList>
    </citation>
    <scope>NUCLEOTIDE SEQUENCE [LARGE SCALE GENOMIC DNA]</scope>
    <source>
        <tissue evidence="3">Whole organism</tissue>
    </source>
</reference>
<feature type="compositionally biased region" description="Basic residues" evidence="1">
    <location>
        <begin position="620"/>
        <end position="629"/>
    </location>
</feature>
<dbReference type="Pfam" id="PF00397">
    <property type="entry name" value="WW"/>
    <property type="match status" value="1"/>
</dbReference>
<accession>A0A067RK09</accession>
<feature type="region of interest" description="Disordered" evidence="1">
    <location>
        <begin position="837"/>
        <end position="857"/>
    </location>
</feature>
<feature type="region of interest" description="Disordered" evidence="1">
    <location>
        <begin position="558"/>
        <end position="638"/>
    </location>
</feature>
<dbReference type="Gene3D" id="2.20.70.10">
    <property type="match status" value="1"/>
</dbReference>
<feature type="compositionally biased region" description="Polar residues" evidence="1">
    <location>
        <begin position="843"/>
        <end position="857"/>
    </location>
</feature>
<feature type="compositionally biased region" description="Basic and acidic residues" evidence="1">
    <location>
        <begin position="401"/>
        <end position="426"/>
    </location>
</feature>
<evidence type="ECO:0000256" key="1">
    <source>
        <dbReference type="SAM" id="MobiDB-lite"/>
    </source>
</evidence>
<dbReference type="InParanoid" id="A0A067RK09"/>
<feature type="region of interest" description="Disordered" evidence="1">
    <location>
        <begin position="1"/>
        <end position="88"/>
    </location>
</feature>
<proteinExistence type="predicted"/>
<dbReference type="InterPro" id="IPR053076">
    <property type="entry name" value="WW_domain_protein"/>
</dbReference>
<feature type="compositionally biased region" description="Polar residues" evidence="1">
    <location>
        <begin position="683"/>
        <end position="695"/>
    </location>
</feature>
<dbReference type="SMART" id="SM00456">
    <property type="entry name" value="WW"/>
    <property type="match status" value="1"/>
</dbReference>
<sequence>MGMKRRGTGRRQVLNLNDKQDSPRRTWQTKYQQICAEHSSQNGDSGSGSGVQGAISSTSSKSDSNNLLSGLVGPYHSDSEAEEEGREAAGNLDAKVSDFLKEIQIIAPSKPHVEIPTSQMAGAVHSADARSHIQHSSAMAWQECYDENSGYVYYWNVETNAVTWEMPPEYQAYIASTTSMQAQHWMMEQPMGMIPVMPAQHQMMSHAAMIPAVAASVASPSTCTVSKNRTDVRPPGTVGENTVTGTRSTGTRRSRKTAASDSEDERIEMITSYGPASEEESEDEEVVLPAKRKKGTFSKAKTQSTSKATDCVTELYGHPPMGPELPSESQLVVGPQPQPIECAVNSQTEEQADSEIVASSGSGLVFNNGEESVLNSDSVMCGTSTLLSDSVPDIGPPGEEVEVHDVREEPRVQKADSLKNDQEESRYSAPDSSEDKTVTGDAEGLTELDSSRTQCESSVANSAGLRVHCLKMESVDELGTHGSANASPVPATTEEESDESGETDEVVILSRLRSQARVLKELGGEIPVEIRHLIDQSASEAASPIVAEDVIAQIERELPPDYSKSDNKGKVKDVTNKRRTQQGSISSIEQCTKPTSFALIAGYGDGSDQEEEPSNNWQSKKNKILKTKKLPSTQSGSSSVNLFPIVDYEVQTGSSKEKDDKNVASVSSAVADGDEKAEEVIPSGTNESIPSSSKSAEFGEAMFPAVHEDSVAPVSKELTKLHGSGEHVSSGMTGPGVESNLPDSTTNSKAYKRKIRLEIGAVFPSTSLPKPPTSTEHSIPVVATSSEIKTSQPTTTTMTTAASSSMNFSTWTYYNSDPVSGERRGFGFQSVTCEDSTEALPTDHSSSSSAGKPLSQQKKGIINFVKAETINLPKPEEQMSKSTQNAEEEDYVYGEDRVYSKEELEAYQHVEQLAHLITEKVVFLGEGKDPVSPVQIMAIQIETLVSAWHAGALSQPYLSNWLSDTGAELARLEQAAAPDGWACEWDRYGIQFNSTYSIATAVPICLLMQYNPCRFMDTTTSLLMPNG</sequence>
<evidence type="ECO:0000259" key="2">
    <source>
        <dbReference type="PROSITE" id="PS50020"/>
    </source>
</evidence>
<feature type="region of interest" description="Disordered" evidence="1">
    <location>
        <begin position="479"/>
        <end position="504"/>
    </location>
</feature>
<dbReference type="SUPFAM" id="SSF51045">
    <property type="entry name" value="WW domain"/>
    <property type="match status" value="1"/>
</dbReference>
<dbReference type="CDD" id="cd00201">
    <property type="entry name" value="WW"/>
    <property type="match status" value="1"/>
</dbReference>
<protein>
    <submittedName>
        <fullName evidence="3">Formin-binding protein 4</fullName>
    </submittedName>
</protein>
<dbReference type="EMBL" id="KK852463">
    <property type="protein sequence ID" value="KDR23363.1"/>
    <property type="molecule type" value="Genomic_DNA"/>
</dbReference>
<dbReference type="InterPro" id="IPR001202">
    <property type="entry name" value="WW_dom"/>
</dbReference>
<dbReference type="PANTHER" id="PTHR46697">
    <property type="entry name" value="FORMIN-BINDING PROTEIN 4"/>
    <property type="match status" value="1"/>
</dbReference>
<gene>
    <name evidence="3" type="ORF">L798_05324</name>
</gene>
<feature type="compositionally biased region" description="Acidic residues" evidence="1">
    <location>
        <begin position="493"/>
        <end position="504"/>
    </location>
</feature>
<feature type="region of interest" description="Disordered" evidence="1">
    <location>
        <begin position="725"/>
        <end position="746"/>
    </location>
</feature>
<feature type="region of interest" description="Disordered" evidence="1">
    <location>
        <begin position="224"/>
        <end position="265"/>
    </location>
</feature>
<evidence type="ECO:0000313" key="3">
    <source>
        <dbReference type="EMBL" id="KDR23363.1"/>
    </source>
</evidence>
<name>A0A067RK09_ZOONE</name>
<feature type="compositionally biased region" description="Basic and acidic residues" evidence="1">
    <location>
        <begin position="558"/>
        <end position="576"/>
    </location>
</feature>